<dbReference type="GO" id="GO:0000287">
    <property type="term" value="F:magnesium ion binding"/>
    <property type="evidence" value="ECO:0007669"/>
    <property type="project" value="UniProtKB-UniRule"/>
</dbReference>
<keyword evidence="9 11" id="KW-0460">Magnesium</keyword>
<dbReference type="InterPro" id="IPR002646">
    <property type="entry name" value="PolA_pol_head_dom"/>
</dbReference>
<dbReference type="GO" id="GO:0160016">
    <property type="term" value="F:CCACCA tRNA nucleotidyltransferase activity"/>
    <property type="evidence" value="ECO:0007669"/>
    <property type="project" value="RHEA"/>
</dbReference>
<dbReference type="SUPFAM" id="SSF81891">
    <property type="entry name" value="Poly A polymerase C-terminal region-like"/>
    <property type="match status" value="1"/>
</dbReference>
<name>A0A418IF86_9STAP</name>
<feature type="binding site" evidence="11">
    <location>
        <position position="112"/>
    </location>
    <ligand>
        <name>ATP</name>
        <dbReference type="ChEBI" id="CHEBI:30616"/>
    </ligand>
</feature>
<keyword evidence="2 11" id="KW-0808">Transferase</keyword>
<dbReference type="Pfam" id="PF01743">
    <property type="entry name" value="PolyA_pol"/>
    <property type="match status" value="1"/>
</dbReference>
<feature type="binding site" evidence="11">
    <location>
        <position position="41"/>
    </location>
    <ligand>
        <name>Mg(2+)</name>
        <dbReference type="ChEBI" id="CHEBI:18420"/>
    </ligand>
</feature>
<keyword evidence="6 11" id="KW-0547">Nucleotide-binding</keyword>
<dbReference type="InterPro" id="IPR023068">
    <property type="entry name" value="CCA-adding_enz_firmicutes"/>
</dbReference>
<keyword evidence="8 11" id="KW-0067">ATP-binding</keyword>
<evidence type="ECO:0000256" key="7">
    <source>
        <dbReference type="ARBA" id="ARBA00022800"/>
    </source>
</evidence>
<dbReference type="GO" id="GO:0005524">
    <property type="term" value="F:ATP binding"/>
    <property type="evidence" value="ECO:0007669"/>
    <property type="project" value="UniProtKB-UniRule"/>
</dbReference>
<feature type="domain" description="CCA-adding enzyme C-terminal" evidence="14">
    <location>
        <begin position="245"/>
        <end position="395"/>
    </location>
</feature>
<dbReference type="GO" id="GO:0004810">
    <property type="term" value="F:CCA tRNA nucleotidyltransferase activity"/>
    <property type="evidence" value="ECO:0007669"/>
    <property type="project" value="UniProtKB-UniRule"/>
</dbReference>
<feature type="binding site" evidence="11">
    <location>
        <position position="112"/>
    </location>
    <ligand>
        <name>CTP</name>
        <dbReference type="ChEBI" id="CHEBI:37563"/>
    </ligand>
</feature>
<comment type="subunit">
    <text evidence="11">Homodimer.</text>
</comment>
<dbReference type="SUPFAM" id="SSF81301">
    <property type="entry name" value="Nucleotidyltransferase"/>
    <property type="match status" value="1"/>
</dbReference>
<dbReference type="Gene3D" id="3.30.460.10">
    <property type="entry name" value="Beta Polymerase, domain 2"/>
    <property type="match status" value="1"/>
</dbReference>
<dbReference type="InterPro" id="IPR050264">
    <property type="entry name" value="Bact_CCA-adding_enz_type3_sf"/>
</dbReference>
<evidence type="ECO:0000256" key="5">
    <source>
        <dbReference type="ARBA" id="ARBA00022723"/>
    </source>
</evidence>
<feature type="binding site" evidence="11">
    <location>
        <position position="28"/>
    </location>
    <ligand>
        <name>ATP</name>
        <dbReference type="ChEBI" id="CHEBI:30616"/>
    </ligand>
</feature>
<feature type="domain" description="Poly A polymerase head" evidence="12">
    <location>
        <begin position="23"/>
        <end position="143"/>
    </location>
</feature>
<dbReference type="EC" id="2.7.7.72" evidence="11"/>
<feature type="binding site" evidence="11">
    <location>
        <position position="31"/>
    </location>
    <ligand>
        <name>CTP</name>
        <dbReference type="ChEBI" id="CHEBI:37563"/>
    </ligand>
</feature>
<dbReference type="NCBIfam" id="NF009814">
    <property type="entry name" value="PRK13299.1"/>
    <property type="match status" value="1"/>
</dbReference>
<feature type="binding site" evidence="11">
    <location>
        <position position="155"/>
    </location>
    <ligand>
        <name>ATP</name>
        <dbReference type="ChEBI" id="CHEBI:30616"/>
    </ligand>
</feature>
<evidence type="ECO:0000256" key="9">
    <source>
        <dbReference type="ARBA" id="ARBA00022842"/>
    </source>
</evidence>
<feature type="binding site" evidence="11">
    <location>
        <position position="161"/>
    </location>
    <ligand>
        <name>ATP</name>
        <dbReference type="ChEBI" id="CHEBI:30616"/>
    </ligand>
</feature>
<comment type="miscellaneous">
    <text evidence="11">A single active site specifically recognizes both ATP and CTP and is responsible for their addition.</text>
</comment>
<evidence type="ECO:0000259" key="13">
    <source>
        <dbReference type="Pfam" id="PF12627"/>
    </source>
</evidence>
<dbReference type="OrthoDB" id="9805698at2"/>
<proteinExistence type="inferred from homology"/>
<comment type="caution">
    <text evidence="15">The sequence shown here is derived from an EMBL/GenBank/DDBJ whole genome shotgun (WGS) entry which is preliminary data.</text>
</comment>
<protein>
    <recommendedName>
        <fullName evidence="11">CCA-adding enzyme</fullName>
        <ecNumber evidence="11">2.7.7.72</ecNumber>
    </recommendedName>
    <alternativeName>
        <fullName evidence="11">CCA tRNA nucleotidyltransferase</fullName>
    </alternativeName>
    <alternativeName>
        <fullName evidence="11">tRNA CCA-pyrophosphorylase</fullName>
    </alternativeName>
    <alternativeName>
        <fullName evidence="11">tRNA adenylyl-/cytidylyl- transferase</fullName>
    </alternativeName>
    <alternativeName>
        <fullName evidence="11">tRNA nucleotidyltransferase</fullName>
    </alternativeName>
    <alternativeName>
        <fullName evidence="11">tRNA-NT</fullName>
    </alternativeName>
</protein>
<evidence type="ECO:0000256" key="1">
    <source>
        <dbReference type="ARBA" id="ARBA00001946"/>
    </source>
</evidence>
<evidence type="ECO:0000313" key="16">
    <source>
        <dbReference type="Proteomes" id="UP000286317"/>
    </source>
</evidence>
<evidence type="ECO:0000256" key="10">
    <source>
        <dbReference type="ARBA" id="ARBA00022884"/>
    </source>
</evidence>
<dbReference type="PANTHER" id="PTHR46173:SF1">
    <property type="entry name" value="CCA TRNA NUCLEOTIDYLTRANSFERASE 1, MITOCHONDRIAL"/>
    <property type="match status" value="1"/>
</dbReference>
<evidence type="ECO:0000256" key="6">
    <source>
        <dbReference type="ARBA" id="ARBA00022741"/>
    </source>
</evidence>
<dbReference type="Gene3D" id="1.10.246.80">
    <property type="match status" value="1"/>
</dbReference>
<evidence type="ECO:0000313" key="15">
    <source>
        <dbReference type="EMBL" id="RIN00827.1"/>
    </source>
</evidence>
<dbReference type="GO" id="GO:0000049">
    <property type="term" value="F:tRNA binding"/>
    <property type="evidence" value="ECO:0007669"/>
    <property type="project" value="UniProtKB-UniRule"/>
</dbReference>
<evidence type="ECO:0000259" key="12">
    <source>
        <dbReference type="Pfam" id="PF01743"/>
    </source>
</evidence>
<dbReference type="CDD" id="cd05398">
    <property type="entry name" value="NT_ClassII-CCAase"/>
    <property type="match status" value="1"/>
</dbReference>
<evidence type="ECO:0000259" key="14">
    <source>
        <dbReference type="Pfam" id="PF13735"/>
    </source>
</evidence>
<evidence type="ECO:0000256" key="2">
    <source>
        <dbReference type="ARBA" id="ARBA00022679"/>
    </source>
</evidence>
<feature type="binding site" evidence="11">
    <location>
        <position position="43"/>
    </location>
    <ligand>
        <name>Mg(2+)</name>
        <dbReference type="ChEBI" id="CHEBI:18420"/>
    </ligand>
</feature>
<dbReference type="PANTHER" id="PTHR46173">
    <property type="entry name" value="CCA TRNA NUCLEOTIDYLTRANSFERASE 1, MITOCHONDRIAL"/>
    <property type="match status" value="1"/>
</dbReference>
<dbReference type="AlphaFoldDB" id="A0A418IF86"/>
<feature type="binding site" evidence="11">
    <location>
        <position position="164"/>
    </location>
    <ligand>
        <name>CTP</name>
        <dbReference type="ChEBI" id="CHEBI:37563"/>
    </ligand>
</feature>
<feature type="binding site" evidence="11">
    <location>
        <position position="28"/>
    </location>
    <ligand>
        <name>CTP</name>
        <dbReference type="ChEBI" id="CHEBI:37563"/>
    </ligand>
</feature>
<feature type="domain" description="tRNA nucleotidyltransferase/poly(A) polymerase RNA and SrmB- binding" evidence="13">
    <location>
        <begin position="170"/>
        <end position="228"/>
    </location>
</feature>
<comment type="cofactor">
    <cofactor evidence="1 11">
        <name>Mg(2+)</name>
        <dbReference type="ChEBI" id="CHEBI:18420"/>
    </cofactor>
</comment>
<keyword evidence="16" id="KW-1185">Reference proteome</keyword>
<comment type="function">
    <text evidence="11">Catalyzes the addition and repair of the essential 3'-terminal CCA sequence in tRNAs without using a nucleic acid template. Adds these three nucleotides in the order of C, C, and A to the tRNA nucleotide-73, using CTP and ATP as substrates and producing inorganic pyrophosphate. tRNA 3'-terminal CCA addition is required both for tRNA processing and repair. Also involved in tRNA surveillance by mediating tandem CCA addition to generate a CCACCA at the 3' terminus of unstable tRNAs. While stable tRNAs receive only 3'-terminal CCA, unstable tRNAs are marked with CCACCA and rapidly degraded.</text>
</comment>
<dbReference type="HAMAP" id="MF_01263">
    <property type="entry name" value="CCA_bact_type3"/>
    <property type="match status" value="1"/>
</dbReference>
<sequence length="399" mass="46216">MTNTLFEKAKPILENLQSHSFQAYYVGGSVRDYIMNKSIHDIDITTSATPDEIESIFEKTIPIGREHGTINVVYQGEQYEVTTFRAEGEYIDHRRPNEVYFVRNLFEDVKRRDFTMNAIAMDMHYQIHDYFNGQQDIADKVIRTVGDPSERFNEDALRIIRGLRFQSQLGFQLDTDTFNAMEQHISDISHLSIERIVVELKKLMLGNAIKQSFNNLKQFQAFSYMPFFKHFDLSKIIIEQPMPLTVFIALLKVQQPNTTSNISDLKMSNQEKKYINKIIEIIEDIPKVQTKLQLKLFVYDYGKEDILEVLSYADTLKVNNIATNSPFIINSRTIVEVAQTLPIHSRKEVDINGKDILTVTDKPSGPWLKATLREIERAIIAGEVNNYQPELIKWVKTHV</sequence>
<dbReference type="EMBL" id="QXUF01000047">
    <property type="protein sequence ID" value="RIN00827.1"/>
    <property type="molecule type" value="Genomic_DNA"/>
</dbReference>
<dbReference type="InterPro" id="IPR032810">
    <property type="entry name" value="CCA-adding_enz_C"/>
</dbReference>
<feature type="binding site" evidence="11">
    <location>
        <position position="161"/>
    </location>
    <ligand>
        <name>CTP</name>
        <dbReference type="ChEBI" id="CHEBI:37563"/>
    </ligand>
</feature>
<keyword evidence="10 11" id="KW-0694">RNA-binding</keyword>
<dbReference type="InterPro" id="IPR043519">
    <property type="entry name" value="NT_sf"/>
</dbReference>
<accession>A0A418IF86</accession>
<dbReference type="GO" id="GO:0042245">
    <property type="term" value="P:RNA repair"/>
    <property type="evidence" value="ECO:0007669"/>
    <property type="project" value="UniProtKB-KW"/>
</dbReference>
<reference evidence="15 16" key="1">
    <citation type="journal article" date="2016" name="Front. Microbiol.">
        <title>Comprehensive Phylogenetic Analysis of Bovine Non-aureus Staphylococci Species Based on Whole-Genome Sequencing.</title>
        <authorList>
            <person name="Naushad S."/>
            <person name="Barkema H.W."/>
            <person name="Luby C."/>
            <person name="Condas L.A."/>
            <person name="Nobrega D.B."/>
            <person name="Carson D.A."/>
            <person name="De Buck J."/>
        </authorList>
    </citation>
    <scope>NUCLEOTIDE SEQUENCE [LARGE SCALE GENOMIC DNA]</scope>
    <source>
        <strain evidence="15 16">SNUC 4554</strain>
    </source>
</reference>
<dbReference type="Pfam" id="PF13735">
    <property type="entry name" value="tRNA_NucTran2_2"/>
    <property type="match status" value="1"/>
</dbReference>
<feature type="binding site" evidence="11">
    <location>
        <position position="158"/>
    </location>
    <ligand>
        <name>CTP</name>
        <dbReference type="ChEBI" id="CHEBI:37563"/>
    </ligand>
</feature>
<evidence type="ECO:0000256" key="3">
    <source>
        <dbReference type="ARBA" id="ARBA00022694"/>
    </source>
</evidence>
<comment type="catalytic activity">
    <reaction evidence="11">
        <text>a tRNA with a 3' CCA end + 2 CTP + ATP = a tRNA with a 3' CCACCA end + 3 diphosphate</text>
        <dbReference type="Rhea" id="RHEA:76235"/>
        <dbReference type="Rhea" id="RHEA-COMP:10468"/>
        <dbReference type="Rhea" id="RHEA-COMP:18655"/>
        <dbReference type="ChEBI" id="CHEBI:30616"/>
        <dbReference type="ChEBI" id="CHEBI:33019"/>
        <dbReference type="ChEBI" id="CHEBI:37563"/>
        <dbReference type="ChEBI" id="CHEBI:83071"/>
        <dbReference type="ChEBI" id="CHEBI:195187"/>
    </reaction>
</comment>
<organism evidence="15 16">
    <name type="scientific">Staphylococcus shinii</name>
    <dbReference type="NCBI Taxonomy" id="2912228"/>
    <lineage>
        <taxon>Bacteria</taxon>
        <taxon>Bacillati</taxon>
        <taxon>Bacillota</taxon>
        <taxon>Bacilli</taxon>
        <taxon>Bacillales</taxon>
        <taxon>Staphylococcaceae</taxon>
        <taxon>Staphylococcus</taxon>
    </lineage>
</organism>
<comment type="catalytic activity">
    <reaction evidence="11">
        <text>a tRNA precursor + 2 CTP + ATP = a tRNA with a 3' CCA end + 3 diphosphate</text>
        <dbReference type="Rhea" id="RHEA:14433"/>
        <dbReference type="Rhea" id="RHEA-COMP:10465"/>
        <dbReference type="Rhea" id="RHEA-COMP:10468"/>
        <dbReference type="ChEBI" id="CHEBI:30616"/>
        <dbReference type="ChEBI" id="CHEBI:33019"/>
        <dbReference type="ChEBI" id="CHEBI:37563"/>
        <dbReference type="ChEBI" id="CHEBI:74896"/>
        <dbReference type="ChEBI" id="CHEBI:83071"/>
        <dbReference type="EC" id="2.7.7.72"/>
    </reaction>
</comment>
<feature type="binding site" evidence="11">
    <location>
        <position position="164"/>
    </location>
    <ligand>
        <name>ATP</name>
        <dbReference type="ChEBI" id="CHEBI:30616"/>
    </ligand>
</feature>
<keyword evidence="3 11" id="KW-0819">tRNA processing</keyword>
<dbReference type="RefSeq" id="WP_107548828.1">
    <property type="nucleotide sequence ID" value="NZ_CP150685.1"/>
</dbReference>
<dbReference type="Proteomes" id="UP000286317">
    <property type="component" value="Unassembled WGS sequence"/>
</dbReference>
<keyword evidence="5 11" id="KW-0479">Metal-binding</keyword>
<feature type="binding site" evidence="11">
    <location>
        <position position="158"/>
    </location>
    <ligand>
        <name>ATP</name>
        <dbReference type="ChEBI" id="CHEBI:30616"/>
    </ligand>
</feature>
<dbReference type="Pfam" id="PF12627">
    <property type="entry name" value="PolyA_pol_RNAbd"/>
    <property type="match status" value="1"/>
</dbReference>
<dbReference type="InterPro" id="IPR032828">
    <property type="entry name" value="PolyA_RNA-bd"/>
</dbReference>
<keyword evidence="4 11" id="KW-0548">Nucleotidyltransferase</keyword>
<evidence type="ECO:0000256" key="4">
    <source>
        <dbReference type="ARBA" id="ARBA00022695"/>
    </source>
</evidence>
<gene>
    <name evidence="11" type="primary">cca</name>
    <name evidence="15" type="ORF">BU112_07800</name>
</gene>
<dbReference type="Gene3D" id="1.10.3090.10">
    <property type="entry name" value="cca-adding enzyme, domain 2"/>
    <property type="match status" value="1"/>
</dbReference>
<dbReference type="GO" id="GO:0001680">
    <property type="term" value="P:tRNA 3'-terminal CCA addition"/>
    <property type="evidence" value="ECO:0007669"/>
    <property type="project" value="UniProtKB-UniRule"/>
</dbReference>
<evidence type="ECO:0000256" key="8">
    <source>
        <dbReference type="ARBA" id="ARBA00022840"/>
    </source>
</evidence>
<comment type="similarity">
    <text evidence="11">Belongs to the tRNA nucleotidyltransferase/poly(A) polymerase family. Bacterial CCA-adding enzyme type 3 subfamily.</text>
</comment>
<feature type="binding site" evidence="11">
    <location>
        <position position="31"/>
    </location>
    <ligand>
        <name>ATP</name>
        <dbReference type="ChEBI" id="CHEBI:30616"/>
    </ligand>
</feature>
<feature type="binding site" evidence="11">
    <location>
        <position position="155"/>
    </location>
    <ligand>
        <name>CTP</name>
        <dbReference type="ChEBI" id="CHEBI:37563"/>
    </ligand>
</feature>
<keyword evidence="7 11" id="KW-0692">RNA repair</keyword>
<evidence type="ECO:0000256" key="11">
    <source>
        <dbReference type="HAMAP-Rule" id="MF_01263"/>
    </source>
</evidence>